<dbReference type="GO" id="GO:0005829">
    <property type="term" value="C:cytosol"/>
    <property type="evidence" value="ECO:0007669"/>
    <property type="project" value="TreeGrafter"/>
</dbReference>
<organism evidence="2">
    <name type="scientific">Cyberlindnera fabianii</name>
    <name type="common">Yeast</name>
    <name type="synonym">Hansenula fabianii</name>
    <dbReference type="NCBI Taxonomy" id="36022"/>
    <lineage>
        <taxon>Eukaryota</taxon>
        <taxon>Fungi</taxon>
        <taxon>Dikarya</taxon>
        <taxon>Ascomycota</taxon>
        <taxon>Saccharomycotina</taxon>
        <taxon>Saccharomycetes</taxon>
        <taxon>Phaffomycetales</taxon>
        <taxon>Phaffomycetaceae</taxon>
        <taxon>Cyberlindnera</taxon>
    </lineage>
</organism>
<protein>
    <submittedName>
        <fullName evidence="2">CYFA0S07e00122g1_1</fullName>
    </submittedName>
</protein>
<dbReference type="PANTHER" id="PTHR11188">
    <property type="entry name" value="ARRESTIN DOMAIN CONTAINING PROTEIN"/>
    <property type="match status" value="1"/>
</dbReference>
<dbReference type="InterPro" id="IPR014752">
    <property type="entry name" value="Arrestin-like_C"/>
</dbReference>
<feature type="domain" description="Arrestin C-terminal-like" evidence="1">
    <location>
        <begin position="244"/>
        <end position="385"/>
    </location>
</feature>
<accession>A0A061AUF2</accession>
<name>A0A061AUF2_CYBFA</name>
<dbReference type="GO" id="GO:0070086">
    <property type="term" value="P:ubiquitin-dependent endocytosis"/>
    <property type="evidence" value="ECO:0007669"/>
    <property type="project" value="TreeGrafter"/>
</dbReference>
<gene>
    <name evidence="2" type="ORF">CYFA0S_07e00122g</name>
</gene>
<proteinExistence type="predicted"/>
<dbReference type="InterPro" id="IPR050357">
    <property type="entry name" value="Arrestin_domain-protein"/>
</dbReference>
<evidence type="ECO:0000313" key="2">
    <source>
        <dbReference type="EMBL" id="CDR41272.1"/>
    </source>
</evidence>
<dbReference type="GO" id="GO:0030674">
    <property type="term" value="F:protein-macromolecule adaptor activity"/>
    <property type="evidence" value="ECO:0007669"/>
    <property type="project" value="TreeGrafter"/>
</dbReference>
<dbReference type="EMBL" id="LK052892">
    <property type="protein sequence ID" value="CDR41272.1"/>
    <property type="molecule type" value="Genomic_DNA"/>
</dbReference>
<dbReference type="PANTHER" id="PTHR11188:SF62">
    <property type="entry name" value="ARRESTIN-RELATED TRAFFICKING ADAPTER 5"/>
    <property type="match status" value="1"/>
</dbReference>
<dbReference type="Pfam" id="PF02752">
    <property type="entry name" value="Arrestin_C"/>
    <property type="match status" value="1"/>
</dbReference>
<dbReference type="GO" id="GO:0005886">
    <property type="term" value="C:plasma membrane"/>
    <property type="evidence" value="ECO:0007669"/>
    <property type="project" value="TreeGrafter"/>
</dbReference>
<dbReference type="SMART" id="SM01017">
    <property type="entry name" value="Arrestin_C"/>
    <property type="match status" value="1"/>
</dbReference>
<dbReference type="Gene3D" id="2.60.40.640">
    <property type="match status" value="1"/>
</dbReference>
<dbReference type="OrthoDB" id="2333384at2759"/>
<evidence type="ECO:0000259" key="1">
    <source>
        <dbReference type="SMART" id="SM01017"/>
    </source>
</evidence>
<dbReference type="AlphaFoldDB" id="A0A061AUF2"/>
<dbReference type="InterPro" id="IPR011022">
    <property type="entry name" value="Arrestin_C-like"/>
</dbReference>
<reference evidence="2" key="1">
    <citation type="journal article" date="2014" name="Genome Announc.">
        <title>Genome sequence of the yeast Cyberlindnera fabianii (Hansenula fabianii).</title>
        <authorList>
            <person name="Freel K.C."/>
            <person name="Sarilar V."/>
            <person name="Neuveglise C."/>
            <person name="Devillers H."/>
            <person name="Friedrich A."/>
            <person name="Schacherer J."/>
        </authorList>
    </citation>
    <scope>NUCLEOTIDE SEQUENCE</scope>
    <source>
        <strain evidence="2">YJS4271</strain>
    </source>
</reference>
<dbReference type="PhylomeDB" id="A0A061AUF2"/>
<dbReference type="VEuPathDB" id="FungiDB:BON22_3651"/>
<sequence length="501" mass="55979">MFGLGKTTSSTQPSYFDIRIKSTYKNLVIVRGSHYDSPSVIVNGDIVFSLPSEVTVKRIGLRLTGRYKLDFLEVLSQDNTTVSNPVKEEKIVFDIVWDNLLLSPDGIIVKGCSSSEESPTPSTQSTGPSIAARRLIRTNSPMQLQLPEKGVSGTPFQNLSTPNGTSFNLPGGNYELPFRCILPGDVPETVEGLLAGSILYKFEALIDRGSFKTPWTKYRYFRILRTLSSDNFSLSETISIGKSWPNKVQYEVSIPSRAVPIGGVTPINILLVPLCKGMKLGRIRAQLIQYYAFKGAAGEVYDDEQIVLDCTMEQMENTLLDDKISIDSYIKVPSNLKKVTQDCDFKDDMIKVRHKLKLQINLMNAGGHISELRANLPITLFISPNVEMTGRTIVMDKHGKIHFRREEEKLFDSNGVVMQRHDALMNRDSAAPPNYEEHVFDKMVFTDLQNEGANDDYNLTRPTPAEHTGTRRIISVSADVPSYHEAVESTNPVEELTPAYN</sequence>
<dbReference type="GO" id="GO:0031625">
    <property type="term" value="F:ubiquitin protein ligase binding"/>
    <property type="evidence" value="ECO:0007669"/>
    <property type="project" value="TreeGrafter"/>
</dbReference>